<dbReference type="InterPro" id="IPR043128">
    <property type="entry name" value="Rev_trsase/Diguanyl_cyclase"/>
</dbReference>
<dbReference type="PROSITE" id="PS50887">
    <property type="entry name" value="GGDEF"/>
    <property type="match status" value="1"/>
</dbReference>
<sequence length="518" mass="57494">MITPVGIFILALIAQGIIGAGLVLSGLSPVMVLPLLLTPVLVFFLTRKLYEQSVSARRVAEHDAVEARREIQNVRLSANKDPLTGLNSRHYVRERLDELLSVATNRGHSLAVLYLDIDYFKEFNEALGHTLGNRILTQMAQRLNSLLKKGDLLGYYGGDEFIIVLPVLHDMMAAEMVARRIFNAMTNPILIDHHQLQVSLSIGIAMGPVDATDSESLLRRAESALKDSKSKGRNAYSFYSQSLNQSASERLKMDQLLRGALERNEFSIVYQAIVSEQGTRLKGFEALIRWSSPELGQVSPSVFIPIAEQIGLISEIGLWVLRESAEQLKLWQSRYDQAIVMSINVSPRQFHDESILPAVKGVISKTGLPPASLQLEVTEGLFLSASERTLNNIRLLKSSGIRLALDDFGTGFSSLSYLNQLPFDVLKIDKSFVDGLENNDKDQAMVMAIISIAHRLSMEVVVEGVETPQQVHVLRELSADALQGYYYSKPVSAREAEARFLSQSGLLNLSESIWDELS</sequence>
<keyword evidence="5" id="KW-1185">Reference proteome</keyword>
<accession>A4BH36</accession>
<dbReference type="InterPro" id="IPR000160">
    <property type="entry name" value="GGDEF_dom"/>
</dbReference>
<keyword evidence="1" id="KW-1133">Transmembrane helix</keyword>
<dbReference type="InterPro" id="IPR035919">
    <property type="entry name" value="EAL_sf"/>
</dbReference>
<dbReference type="SMART" id="SM00052">
    <property type="entry name" value="EAL"/>
    <property type="match status" value="1"/>
</dbReference>
<dbReference type="Proteomes" id="UP000005953">
    <property type="component" value="Unassembled WGS sequence"/>
</dbReference>
<dbReference type="NCBIfam" id="TIGR00254">
    <property type="entry name" value="GGDEF"/>
    <property type="match status" value="1"/>
</dbReference>
<dbReference type="InterPro" id="IPR050706">
    <property type="entry name" value="Cyclic-di-GMP_PDE-like"/>
</dbReference>
<dbReference type="OrthoDB" id="5777683at2"/>
<dbReference type="STRING" id="314283.MED297_14975"/>
<dbReference type="GO" id="GO:0071111">
    <property type="term" value="F:cyclic-guanylate-specific phosphodiesterase activity"/>
    <property type="evidence" value="ECO:0007669"/>
    <property type="project" value="InterPro"/>
</dbReference>
<reference evidence="4 5" key="1">
    <citation type="submission" date="2006-02" db="EMBL/GenBank/DDBJ databases">
        <authorList>
            <person name="Pinhassi J."/>
            <person name="Pedros-Alio C."/>
            <person name="Ferriera S."/>
            <person name="Johnson J."/>
            <person name="Kravitz S."/>
            <person name="Halpern A."/>
            <person name="Remington K."/>
            <person name="Beeson K."/>
            <person name="Tran B."/>
            <person name="Rogers Y.-H."/>
            <person name="Friedman R."/>
            <person name="Venter J.C."/>
        </authorList>
    </citation>
    <scope>NUCLEOTIDE SEQUENCE [LARGE SCALE GENOMIC DNA]</scope>
    <source>
        <strain evidence="4 5">MED297</strain>
    </source>
</reference>
<feature type="domain" description="EAL" evidence="2">
    <location>
        <begin position="250"/>
        <end position="504"/>
    </location>
</feature>
<dbReference type="Gene3D" id="3.20.20.450">
    <property type="entry name" value="EAL domain"/>
    <property type="match status" value="1"/>
</dbReference>
<proteinExistence type="predicted"/>
<dbReference type="PROSITE" id="PS50883">
    <property type="entry name" value="EAL"/>
    <property type="match status" value="1"/>
</dbReference>
<evidence type="ECO:0000256" key="1">
    <source>
        <dbReference type="SAM" id="Phobius"/>
    </source>
</evidence>
<feature type="transmembrane region" description="Helical" evidence="1">
    <location>
        <begin position="7"/>
        <end position="25"/>
    </location>
</feature>
<evidence type="ECO:0000259" key="2">
    <source>
        <dbReference type="PROSITE" id="PS50883"/>
    </source>
</evidence>
<dbReference type="InterPro" id="IPR001633">
    <property type="entry name" value="EAL_dom"/>
</dbReference>
<dbReference type="Pfam" id="PF00990">
    <property type="entry name" value="GGDEF"/>
    <property type="match status" value="1"/>
</dbReference>
<dbReference type="SUPFAM" id="SSF141868">
    <property type="entry name" value="EAL domain-like"/>
    <property type="match status" value="1"/>
</dbReference>
<dbReference type="EMBL" id="AAOE01000019">
    <property type="protein sequence ID" value="EAR08535.1"/>
    <property type="molecule type" value="Genomic_DNA"/>
</dbReference>
<evidence type="ECO:0000313" key="5">
    <source>
        <dbReference type="Proteomes" id="UP000005953"/>
    </source>
</evidence>
<organism evidence="4 5">
    <name type="scientific">Reinekea blandensis MED297</name>
    <dbReference type="NCBI Taxonomy" id="314283"/>
    <lineage>
        <taxon>Bacteria</taxon>
        <taxon>Pseudomonadati</taxon>
        <taxon>Pseudomonadota</taxon>
        <taxon>Gammaproteobacteria</taxon>
        <taxon>Oceanospirillales</taxon>
        <taxon>Saccharospirillaceae</taxon>
        <taxon>Reinekea</taxon>
    </lineage>
</organism>
<dbReference type="Gene3D" id="3.30.70.270">
    <property type="match status" value="1"/>
</dbReference>
<dbReference type="SUPFAM" id="SSF55073">
    <property type="entry name" value="Nucleotide cyclase"/>
    <property type="match status" value="1"/>
</dbReference>
<dbReference type="RefSeq" id="WP_008043063.1">
    <property type="nucleotide sequence ID" value="NZ_CH724150.1"/>
</dbReference>
<gene>
    <name evidence="4" type="ORF">MED297_14975</name>
</gene>
<dbReference type="InterPro" id="IPR029787">
    <property type="entry name" value="Nucleotide_cyclase"/>
</dbReference>
<comment type="caution">
    <text evidence="4">The sequence shown here is derived from an EMBL/GenBank/DDBJ whole genome shotgun (WGS) entry which is preliminary data.</text>
</comment>
<dbReference type="CDD" id="cd01949">
    <property type="entry name" value="GGDEF"/>
    <property type="match status" value="1"/>
</dbReference>
<dbReference type="AlphaFoldDB" id="A4BH36"/>
<dbReference type="PANTHER" id="PTHR33121:SF70">
    <property type="entry name" value="SIGNALING PROTEIN YKOW"/>
    <property type="match status" value="1"/>
</dbReference>
<keyword evidence="1" id="KW-0812">Transmembrane</keyword>
<dbReference type="PANTHER" id="PTHR33121">
    <property type="entry name" value="CYCLIC DI-GMP PHOSPHODIESTERASE PDEF"/>
    <property type="match status" value="1"/>
</dbReference>
<name>A4BH36_9GAMM</name>
<dbReference type="CDD" id="cd01948">
    <property type="entry name" value="EAL"/>
    <property type="match status" value="1"/>
</dbReference>
<feature type="domain" description="GGDEF" evidence="3">
    <location>
        <begin position="108"/>
        <end position="241"/>
    </location>
</feature>
<protein>
    <submittedName>
        <fullName evidence="4">Sensory box/GGDEF family protein</fullName>
    </submittedName>
</protein>
<dbReference type="Pfam" id="PF00563">
    <property type="entry name" value="EAL"/>
    <property type="match status" value="1"/>
</dbReference>
<evidence type="ECO:0000259" key="3">
    <source>
        <dbReference type="PROSITE" id="PS50887"/>
    </source>
</evidence>
<evidence type="ECO:0000313" key="4">
    <source>
        <dbReference type="EMBL" id="EAR08535.1"/>
    </source>
</evidence>
<keyword evidence="1" id="KW-0472">Membrane</keyword>
<dbReference type="SMART" id="SM00267">
    <property type="entry name" value="GGDEF"/>
    <property type="match status" value="1"/>
</dbReference>
<dbReference type="HOGENOM" id="CLU_000445_70_50_6"/>